<dbReference type="Proteomes" id="UP000307217">
    <property type="component" value="Unassembled WGS sequence"/>
</dbReference>
<evidence type="ECO:0000313" key="2">
    <source>
        <dbReference type="Proteomes" id="UP000307217"/>
    </source>
</evidence>
<organism evidence="1 2">
    <name type="scientific">Pseudoalteromonas aurantia</name>
    <dbReference type="NCBI Taxonomy" id="43654"/>
    <lineage>
        <taxon>Bacteria</taxon>
        <taxon>Pseudomonadati</taxon>
        <taxon>Pseudomonadota</taxon>
        <taxon>Gammaproteobacteria</taxon>
        <taxon>Alteromonadales</taxon>
        <taxon>Pseudoalteromonadaceae</taxon>
        <taxon>Pseudoalteromonas</taxon>
    </lineage>
</organism>
<protein>
    <submittedName>
        <fullName evidence="1">Uncharacterized protein</fullName>
    </submittedName>
</protein>
<gene>
    <name evidence="1" type="ORF">CWC19_13245</name>
</gene>
<dbReference type="EMBL" id="PNBX01000055">
    <property type="protein sequence ID" value="TMO67588.1"/>
    <property type="molecule type" value="Genomic_DNA"/>
</dbReference>
<comment type="caution">
    <text evidence="1">The sequence shown here is derived from an EMBL/GenBank/DDBJ whole genome shotgun (WGS) entry which is preliminary data.</text>
</comment>
<accession>A0A5S3V8F3</accession>
<sequence length="23" mass="2444">MNDEGGLLVVKVTTGNIDDTSQH</sequence>
<reference evidence="2" key="2">
    <citation type="submission" date="2019-06" db="EMBL/GenBank/DDBJ databases">
        <title>Co-occurence of chitin degradation, pigmentation and bioactivity in marine Pseudoalteromonas.</title>
        <authorList>
            <person name="Sonnenschein E.C."/>
            <person name="Bech P.K."/>
        </authorList>
    </citation>
    <scope>NUCLEOTIDE SEQUENCE [LARGE SCALE GENOMIC DNA]</scope>
    <source>
        <strain evidence="2">S3790</strain>
    </source>
</reference>
<dbReference type="AlphaFoldDB" id="A0A5S3V8F3"/>
<name>A0A5S3V8F3_9GAMM</name>
<proteinExistence type="predicted"/>
<reference evidence="1 2" key="1">
    <citation type="submission" date="2018-01" db="EMBL/GenBank/DDBJ databases">
        <authorList>
            <person name="Paulsen S."/>
            <person name="Gram L.K."/>
        </authorList>
    </citation>
    <scope>NUCLEOTIDE SEQUENCE [LARGE SCALE GENOMIC DNA]</scope>
    <source>
        <strain evidence="1 2">S3790</strain>
    </source>
</reference>
<evidence type="ECO:0000313" key="1">
    <source>
        <dbReference type="EMBL" id="TMO67588.1"/>
    </source>
</evidence>